<proteinExistence type="predicted"/>
<organism evidence="1 2">
    <name type="scientific">Citrus clementina</name>
    <name type="common">Clementine</name>
    <name type="synonym">Citrus deliciosa x Citrus sinensis</name>
    <dbReference type="NCBI Taxonomy" id="85681"/>
    <lineage>
        <taxon>Eukaryota</taxon>
        <taxon>Viridiplantae</taxon>
        <taxon>Streptophyta</taxon>
        <taxon>Embryophyta</taxon>
        <taxon>Tracheophyta</taxon>
        <taxon>Spermatophyta</taxon>
        <taxon>Magnoliopsida</taxon>
        <taxon>eudicotyledons</taxon>
        <taxon>Gunneridae</taxon>
        <taxon>Pentapetalae</taxon>
        <taxon>rosids</taxon>
        <taxon>malvids</taxon>
        <taxon>Sapindales</taxon>
        <taxon>Rutaceae</taxon>
        <taxon>Aurantioideae</taxon>
        <taxon>Citrus</taxon>
    </lineage>
</organism>
<evidence type="ECO:0000313" key="1">
    <source>
        <dbReference type="EMBL" id="ESR36372.1"/>
    </source>
</evidence>
<protein>
    <submittedName>
        <fullName evidence="1">Uncharacterized protein</fullName>
    </submittedName>
</protein>
<dbReference type="EMBL" id="KI536978">
    <property type="protein sequence ID" value="ESR36372.1"/>
    <property type="molecule type" value="Genomic_DNA"/>
</dbReference>
<evidence type="ECO:0000313" key="2">
    <source>
        <dbReference type="Proteomes" id="UP000030687"/>
    </source>
</evidence>
<dbReference type="Gramene" id="ESR36372">
    <property type="protein sequence ID" value="ESR36372"/>
    <property type="gene ID" value="CICLE_v10029726mg"/>
</dbReference>
<accession>V4S7G4</accession>
<sequence length="77" mass="8774">MLLAYALWFPVTEALAIIYLKSSISLVTCSRLQLNELNMIGQMQKVFISKGKFYSCCNFLLMSCSHKVSFSKINEIN</sequence>
<dbReference type="InParanoid" id="V4S7G4"/>
<name>V4S7G4_CITCL</name>
<dbReference type="AlphaFoldDB" id="V4S7G4"/>
<dbReference type="KEGG" id="cic:CICLE_v10029726mg"/>
<dbReference type="Proteomes" id="UP000030687">
    <property type="component" value="Unassembled WGS sequence"/>
</dbReference>
<reference evidence="1 2" key="1">
    <citation type="submission" date="2013-10" db="EMBL/GenBank/DDBJ databases">
        <authorList>
            <consortium name="International Citrus Genome Consortium"/>
            <person name="Jenkins J."/>
            <person name="Schmutz J."/>
            <person name="Prochnik S."/>
            <person name="Rokhsar D."/>
            <person name="Gmitter F."/>
            <person name="Ollitrault P."/>
            <person name="Machado M."/>
            <person name="Talon M."/>
            <person name="Wincker P."/>
            <person name="Jaillon O."/>
            <person name="Morgante M."/>
        </authorList>
    </citation>
    <scope>NUCLEOTIDE SEQUENCE</scope>
    <source>
        <strain evidence="2">cv. Clemenules</strain>
    </source>
</reference>
<keyword evidence="2" id="KW-1185">Reference proteome</keyword>
<gene>
    <name evidence="1" type="ORF">CICLE_v10029726mg</name>
</gene>